<dbReference type="Proteomes" id="UP001162992">
    <property type="component" value="Chromosome 22"/>
</dbReference>
<comment type="caution">
    <text evidence="1">The sequence shown here is derived from an EMBL/GenBank/DDBJ whole genome shotgun (WGS) entry which is preliminary data.</text>
</comment>
<gene>
    <name evidence="1" type="ORF">O6H91_22G053300</name>
</gene>
<keyword evidence="2" id="KW-1185">Reference proteome</keyword>
<protein>
    <submittedName>
        <fullName evidence="1">Uncharacterized protein</fullName>
    </submittedName>
</protein>
<reference evidence="2" key="1">
    <citation type="journal article" date="2024" name="Proc. Natl. Acad. Sci. U.S.A.">
        <title>Extraordinary preservation of gene collinearity over three hundred million years revealed in homosporous lycophytes.</title>
        <authorList>
            <person name="Li C."/>
            <person name="Wickell D."/>
            <person name="Kuo L.Y."/>
            <person name="Chen X."/>
            <person name="Nie B."/>
            <person name="Liao X."/>
            <person name="Peng D."/>
            <person name="Ji J."/>
            <person name="Jenkins J."/>
            <person name="Williams M."/>
            <person name="Shu S."/>
            <person name="Plott C."/>
            <person name="Barry K."/>
            <person name="Rajasekar S."/>
            <person name="Grimwood J."/>
            <person name="Han X."/>
            <person name="Sun S."/>
            <person name="Hou Z."/>
            <person name="He W."/>
            <person name="Dai G."/>
            <person name="Sun C."/>
            <person name="Schmutz J."/>
            <person name="Leebens-Mack J.H."/>
            <person name="Li F.W."/>
            <person name="Wang L."/>
        </authorList>
    </citation>
    <scope>NUCLEOTIDE SEQUENCE [LARGE SCALE GENOMIC DNA]</scope>
    <source>
        <strain evidence="2">cv. PW_Plant_1</strain>
    </source>
</reference>
<dbReference type="EMBL" id="CM055113">
    <property type="protein sequence ID" value="KAJ7516319.1"/>
    <property type="molecule type" value="Genomic_DNA"/>
</dbReference>
<name>A0ACC2AFI0_DIPCM</name>
<sequence>MRGGGKASGLLRLQLISLSSVLFCRIGLSTTPPPNPTENPSLQNAFVALQAWKKVITSDPKNVTGSWVGTDVCSYQGVFCSPPPDAKFGKVVSGIGLNHAQLAGVFPMELGLLTYIAIFHVNSNYFQGTIPSSFSSLTLLFELDVSNNLLAGGFPSVVLEMTSIKYLDIRFNHFEGPLPGGLFGMPLDAIFVNDNNFDGIIPSNLGDSSVSVANFANNQFQGAIPNSIGKMATTLNEILFINNKFSGCIPQPVASLNQLNVLDVGTNKLSGLLSDSIGLLKDLSILNVANNFLTGIIPSSICSLPNLTNFTCSNNYFINVSPTCLSLPSAGVIFDDIGNCIPNQPLPRLLKQCLTFLLQPLSCLLTI</sequence>
<organism evidence="1 2">
    <name type="scientific">Diphasiastrum complanatum</name>
    <name type="common">Issler's clubmoss</name>
    <name type="synonym">Lycopodium complanatum</name>
    <dbReference type="NCBI Taxonomy" id="34168"/>
    <lineage>
        <taxon>Eukaryota</taxon>
        <taxon>Viridiplantae</taxon>
        <taxon>Streptophyta</taxon>
        <taxon>Embryophyta</taxon>
        <taxon>Tracheophyta</taxon>
        <taxon>Lycopodiopsida</taxon>
        <taxon>Lycopodiales</taxon>
        <taxon>Lycopodiaceae</taxon>
        <taxon>Lycopodioideae</taxon>
        <taxon>Diphasiastrum</taxon>
    </lineage>
</organism>
<accession>A0ACC2AFI0</accession>
<proteinExistence type="predicted"/>
<evidence type="ECO:0000313" key="1">
    <source>
        <dbReference type="EMBL" id="KAJ7516319.1"/>
    </source>
</evidence>
<evidence type="ECO:0000313" key="2">
    <source>
        <dbReference type="Proteomes" id="UP001162992"/>
    </source>
</evidence>